<dbReference type="AlphaFoldDB" id="A0AAV7C111"/>
<evidence type="ECO:0000256" key="3">
    <source>
        <dbReference type="ARBA" id="ARBA00022692"/>
    </source>
</evidence>
<organism evidence="8 9">
    <name type="scientific">Engystomops pustulosus</name>
    <name type="common">Tungara frog</name>
    <name type="synonym">Physalaemus pustulosus</name>
    <dbReference type="NCBI Taxonomy" id="76066"/>
    <lineage>
        <taxon>Eukaryota</taxon>
        <taxon>Metazoa</taxon>
        <taxon>Chordata</taxon>
        <taxon>Craniata</taxon>
        <taxon>Vertebrata</taxon>
        <taxon>Euteleostomi</taxon>
        <taxon>Amphibia</taxon>
        <taxon>Batrachia</taxon>
        <taxon>Anura</taxon>
        <taxon>Neobatrachia</taxon>
        <taxon>Hyloidea</taxon>
        <taxon>Leptodactylidae</taxon>
        <taxon>Leiuperinae</taxon>
        <taxon>Engystomops</taxon>
    </lineage>
</organism>
<proteinExistence type="inferred from homology"/>
<dbReference type="InterPro" id="IPR050911">
    <property type="entry name" value="DRAM/TMEM150_Autophagy_Mod"/>
</dbReference>
<comment type="similarity">
    <text evidence="2">Belongs to the DRAM/TMEM150 family.</text>
</comment>
<feature type="transmembrane region" description="Helical" evidence="6">
    <location>
        <begin position="148"/>
        <end position="174"/>
    </location>
</feature>
<feature type="transmembrane region" description="Helical" evidence="6">
    <location>
        <begin position="186"/>
        <end position="206"/>
    </location>
</feature>
<evidence type="ECO:0000313" key="8">
    <source>
        <dbReference type="EMBL" id="KAG8578376.1"/>
    </source>
</evidence>
<dbReference type="PANTHER" id="PTHR21324:SF11">
    <property type="entry name" value="DNA DAMAGE-REGULATED AUTOPHAGY MODULATOR PROTEIN 1"/>
    <property type="match status" value="1"/>
</dbReference>
<keyword evidence="5 6" id="KW-0472">Membrane</keyword>
<reference evidence="8" key="1">
    <citation type="thesis" date="2020" institute="ProQuest LLC" country="789 East Eisenhower Parkway, Ann Arbor, MI, USA">
        <title>Comparative Genomics and Chromosome Evolution.</title>
        <authorList>
            <person name="Mudd A.B."/>
        </authorList>
    </citation>
    <scope>NUCLEOTIDE SEQUENCE</scope>
    <source>
        <strain evidence="8">237g6f4</strain>
        <tissue evidence="8">Blood</tissue>
    </source>
</reference>
<protein>
    <recommendedName>
        <fullName evidence="7">CWH43-like N-terminal domain-containing protein</fullName>
    </recommendedName>
</protein>
<keyword evidence="4 6" id="KW-1133">Transmembrane helix</keyword>
<feature type="transmembrane region" description="Helical" evidence="6">
    <location>
        <begin position="261"/>
        <end position="281"/>
    </location>
</feature>
<evidence type="ECO:0000256" key="6">
    <source>
        <dbReference type="SAM" id="Phobius"/>
    </source>
</evidence>
<sequence>MKLHSDHVEGNLYLKTRRNEFHSVSETDLYFILILVHRGNRHFLLELRGFHIPTAKEEEPMVVRCMHGVALLPCVLVIWSSAAFIVSYIFAVLEGHVVSFVPYISDTGTCIPESGLFGFMISVTAMLGAATMYARYKVNQAQNLRIPFLSYFFNLASLLIGILGCIGMGIVASFQETSVTTVHDVGALLTFICGVAYIFLQSIITIKACPQWSNKETCYVRMTISVISIIAIFPMIICASYDGMKLYHCEIGVEPSPYHQASAVCEWIVAFGFVTFFLTYIKEFQAVTLKISTEIHDDF</sequence>
<accession>A0AAV7C111</accession>
<dbReference type="InterPro" id="IPR019402">
    <property type="entry name" value="CWH43_N"/>
</dbReference>
<dbReference type="GO" id="GO:0012505">
    <property type="term" value="C:endomembrane system"/>
    <property type="evidence" value="ECO:0007669"/>
    <property type="project" value="UniProtKB-SubCell"/>
</dbReference>
<keyword evidence="3 6" id="KW-0812">Transmembrane</keyword>
<comment type="subcellular location">
    <subcellularLocation>
        <location evidence="1">Endomembrane system</location>
        <topology evidence="1">Multi-pass membrane protein</topology>
    </subcellularLocation>
</comment>
<feature type="transmembrane region" description="Helical" evidence="6">
    <location>
        <begin position="116"/>
        <end position="136"/>
    </location>
</feature>
<feature type="domain" description="CWH43-like N-terminal" evidence="7">
    <location>
        <begin position="69"/>
        <end position="286"/>
    </location>
</feature>
<evidence type="ECO:0000313" key="9">
    <source>
        <dbReference type="Proteomes" id="UP000824782"/>
    </source>
</evidence>
<dbReference type="GO" id="GO:0010506">
    <property type="term" value="P:regulation of autophagy"/>
    <property type="evidence" value="ECO:0007669"/>
    <property type="project" value="TreeGrafter"/>
</dbReference>
<evidence type="ECO:0000256" key="5">
    <source>
        <dbReference type="ARBA" id="ARBA00023136"/>
    </source>
</evidence>
<feature type="transmembrane region" description="Helical" evidence="6">
    <location>
        <begin position="218"/>
        <end position="241"/>
    </location>
</feature>
<dbReference type="Proteomes" id="UP000824782">
    <property type="component" value="Unassembled WGS sequence"/>
</dbReference>
<evidence type="ECO:0000256" key="1">
    <source>
        <dbReference type="ARBA" id="ARBA00004127"/>
    </source>
</evidence>
<evidence type="ECO:0000259" key="7">
    <source>
        <dbReference type="Pfam" id="PF10277"/>
    </source>
</evidence>
<evidence type="ECO:0000256" key="4">
    <source>
        <dbReference type="ARBA" id="ARBA00022989"/>
    </source>
</evidence>
<comment type="caution">
    <text evidence="8">The sequence shown here is derived from an EMBL/GenBank/DDBJ whole genome shotgun (WGS) entry which is preliminary data.</text>
</comment>
<gene>
    <name evidence="8" type="ORF">GDO81_010467</name>
</gene>
<feature type="transmembrane region" description="Helical" evidence="6">
    <location>
        <begin position="69"/>
        <end position="93"/>
    </location>
</feature>
<dbReference type="PANTHER" id="PTHR21324">
    <property type="entry name" value="FASTING-INDUCIBLE INTEGRAL MEMBRANE PROTEIN TM6P1-RELATED"/>
    <property type="match status" value="1"/>
</dbReference>
<dbReference type="Pfam" id="PF10277">
    <property type="entry name" value="Frag1"/>
    <property type="match status" value="1"/>
</dbReference>
<evidence type="ECO:0000256" key="2">
    <source>
        <dbReference type="ARBA" id="ARBA00006565"/>
    </source>
</evidence>
<dbReference type="GO" id="GO:0005764">
    <property type="term" value="C:lysosome"/>
    <property type="evidence" value="ECO:0007669"/>
    <property type="project" value="TreeGrafter"/>
</dbReference>
<dbReference type="EMBL" id="WNYA01000004">
    <property type="protein sequence ID" value="KAG8578376.1"/>
    <property type="molecule type" value="Genomic_DNA"/>
</dbReference>
<keyword evidence="9" id="KW-1185">Reference proteome</keyword>
<name>A0AAV7C111_ENGPU</name>